<keyword evidence="3" id="KW-1185">Reference proteome</keyword>
<proteinExistence type="predicted"/>
<sequence>MSNSSIPRRGETSSNGGYQAGSRSRTLTCLSIIESSMIVSNQPTEDQEGRPPCSDSFSHMSSNKGPLETSSISKKMACGLNSKVEIKNVSNLVRNPAV</sequence>
<evidence type="ECO:0000313" key="3">
    <source>
        <dbReference type="Proteomes" id="UP000017836"/>
    </source>
</evidence>
<dbReference type="EMBL" id="KI397486">
    <property type="protein sequence ID" value="ERM95256.1"/>
    <property type="molecule type" value="Genomic_DNA"/>
</dbReference>
<accession>W1NII0</accession>
<dbReference type="Gramene" id="ERM95256">
    <property type="protein sequence ID" value="ERM95256"/>
    <property type="gene ID" value="AMTR_s00008p00018660"/>
</dbReference>
<organism evidence="2 3">
    <name type="scientific">Amborella trichopoda</name>
    <dbReference type="NCBI Taxonomy" id="13333"/>
    <lineage>
        <taxon>Eukaryota</taxon>
        <taxon>Viridiplantae</taxon>
        <taxon>Streptophyta</taxon>
        <taxon>Embryophyta</taxon>
        <taxon>Tracheophyta</taxon>
        <taxon>Spermatophyta</taxon>
        <taxon>Magnoliopsida</taxon>
        <taxon>Amborellales</taxon>
        <taxon>Amborellaceae</taxon>
        <taxon>Amborella</taxon>
    </lineage>
</organism>
<feature type="region of interest" description="Disordered" evidence="1">
    <location>
        <begin position="38"/>
        <end position="69"/>
    </location>
</feature>
<dbReference type="AlphaFoldDB" id="W1NII0"/>
<name>W1NII0_AMBTC</name>
<reference evidence="3" key="1">
    <citation type="journal article" date="2013" name="Science">
        <title>The Amborella genome and the evolution of flowering plants.</title>
        <authorList>
            <consortium name="Amborella Genome Project"/>
        </authorList>
    </citation>
    <scope>NUCLEOTIDE SEQUENCE [LARGE SCALE GENOMIC DNA]</scope>
</reference>
<evidence type="ECO:0000256" key="1">
    <source>
        <dbReference type="SAM" id="MobiDB-lite"/>
    </source>
</evidence>
<protein>
    <submittedName>
        <fullName evidence="2">Uncharacterized protein</fullName>
    </submittedName>
</protein>
<feature type="region of interest" description="Disordered" evidence="1">
    <location>
        <begin position="1"/>
        <end position="23"/>
    </location>
</feature>
<evidence type="ECO:0000313" key="2">
    <source>
        <dbReference type="EMBL" id="ERM95256.1"/>
    </source>
</evidence>
<dbReference type="Proteomes" id="UP000017836">
    <property type="component" value="Unassembled WGS sequence"/>
</dbReference>
<feature type="compositionally biased region" description="Polar residues" evidence="1">
    <location>
        <begin position="55"/>
        <end position="69"/>
    </location>
</feature>
<dbReference type="HOGENOM" id="CLU_2336400_0_0_1"/>
<gene>
    <name evidence="2" type="ORF">AMTR_s00008p00018660</name>
</gene>